<keyword evidence="2" id="KW-1185">Reference proteome</keyword>
<gene>
    <name evidence="1" type="ORF">HPB47_002994</name>
</gene>
<accession>A0AC60PJS3</accession>
<name>A0AC60PJS3_IXOPE</name>
<evidence type="ECO:0000313" key="1">
    <source>
        <dbReference type="EMBL" id="KAG0421117.1"/>
    </source>
</evidence>
<dbReference type="EMBL" id="JABSTQ010010417">
    <property type="protein sequence ID" value="KAG0421117.1"/>
    <property type="molecule type" value="Genomic_DNA"/>
</dbReference>
<evidence type="ECO:0000313" key="2">
    <source>
        <dbReference type="Proteomes" id="UP000805193"/>
    </source>
</evidence>
<protein>
    <submittedName>
        <fullName evidence="1">Uncharacterized protein</fullName>
    </submittedName>
</protein>
<comment type="caution">
    <text evidence="1">The sequence shown here is derived from an EMBL/GenBank/DDBJ whole genome shotgun (WGS) entry which is preliminary data.</text>
</comment>
<dbReference type="Proteomes" id="UP000805193">
    <property type="component" value="Unassembled WGS sequence"/>
</dbReference>
<sequence>MRKHCRTSWCRTCRTYGHEEDNCIQTYAAKTRPPTELQDVDNLMDQDEMEETIVATLTGKASELSTDVVGASDSAPPASNDAGVKMTETPSPKTGENSQAGQVTPESVEMKDEENRKASGADGNPDQEVPGVETPIKRKGERSTEKTAACATAADQRFTLVTRKRWKKGIKPQGQP</sequence>
<reference evidence="1 2" key="1">
    <citation type="journal article" date="2020" name="Cell">
        <title>Large-Scale Comparative Analyses of Tick Genomes Elucidate Their Genetic Diversity and Vector Capacities.</title>
        <authorList>
            <consortium name="Tick Genome and Microbiome Consortium (TIGMIC)"/>
            <person name="Jia N."/>
            <person name="Wang J."/>
            <person name="Shi W."/>
            <person name="Du L."/>
            <person name="Sun Y."/>
            <person name="Zhan W."/>
            <person name="Jiang J.F."/>
            <person name="Wang Q."/>
            <person name="Zhang B."/>
            <person name="Ji P."/>
            <person name="Bell-Sakyi L."/>
            <person name="Cui X.M."/>
            <person name="Yuan T.T."/>
            <person name="Jiang B.G."/>
            <person name="Yang W.F."/>
            <person name="Lam T.T."/>
            <person name="Chang Q.C."/>
            <person name="Ding S.J."/>
            <person name="Wang X.J."/>
            <person name="Zhu J.G."/>
            <person name="Ruan X.D."/>
            <person name="Zhao L."/>
            <person name="Wei J.T."/>
            <person name="Ye R.Z."/>
            <person name="Que T.C."/>
            <person name="Du C.H."/>
            <person name="Zhou Y.H."/>
            <person name="Cheng J.X."/>
            <person name="Dai P.F."/>
            <person name="Guo W.B."/>
            <person name="Han X.H."/>
            <person name="Huang E.J."/>
            <person name="Li L.F."/>
            <person name="Wei W."/>
            <person name="Gao Y.C."/>
            <person name="Liu J.Z."/>
            <person name="Shao H.Z."/>
            <person name="Wang X."/>
            <person name="Wang C.C."/>
            <person name="Yang T.C."/>
            <person name="Huo Q.B."/>
            <person name="Li W."/>
            <person name="Chen H.Y."/>
            <person name="Chen S.E."/>
            <person name="Zhou L.G."/>
            <person name="Ni X.B."/>
            <person name="Tian J.H."/>
            <person name="Sheng Y."/>
            <person name="Liu T."/>
            <person name="Pan Y.S."/>
            <person name="Xia L.Y."/>
            <person name="Li J."/>
            <person name="Zhao F."/>
            <person name="Cao W.C."/>
        </authorList>
    </citation>
    <scope>NUCLEOTIDE SEQUENCE [LARGE SCALE GENOMIC DNA]</scope>
    <source>
        <strain evidence="1">Iper-2018</strain>
    </source>
</reference>
<proteinExistence type="predicted"/>
<organism evidence="1 2">
    <name type="scientific">Ixodes persulcatus</name>
    <name type="common">Taiga tick</name>
    <dbReference type="NCBI Taxonomy" id="34615"/>
    <lineage>
        <taxon>Eukaryota</taxon>
        <taxon>Metazoa</taxon>
        <taxon>Ecdysozoa</taxon>
        <taxon>Arthropoda</taxon>
        <taxon>Chelicerata</taxon>
        <taxon>Arachnida</taxon>
        <taxon>Acari</taxon>
        <taxon>Parasitiformes</taxon>
        <taxon>Ixodida</taxon>
        <taxon>Ixodoidea</taxon>
        <taxon>Ixodidae</taxon>
        <taxon>Ixodinae</taxon>
        <taxon>Ixodes</taxon>
    </lineage>
</organism>